<evidence type="ECO:0000313" key="1">
    <source>
        <dbReference type="EMBL" id="SMF55621.1"/>
    </source>
</evidence>
<dbReference type="EMBL" id="FXAK01000006">
    <property type="protein sequence ID" value="SMF55621.1"/>
    <property type="molecule type" value="Genomic_DNA"/>
</dbReference>
<dbReference type="AlphaFoldDB" id="A0A1X7FP26"/>
<gene>
    <name evidence="1" type="ORF">SAMN02982917_3098</name>
</gene>
<dbReference type="RefSeq" id="WP_167393293.1">
    <property type="nucleotide sequence ID" value="NZ_FXAK01000006.1"/>
</dbReference>
<evidence type="ECO:0000313" key="2">
    <source>
        <dbReference type="Proteomes" id="UP000192936"/>
    </source>
</evidence>
<dbReference type="Proteomes" id="UP000192936">
    <property type="component" value="Unassembled WGS sequence"/>
</dbReference>
<name>A0A1X7FP26_9PROT</name>
<dbReference type="STRING" id="286727.SAMN02982917_3098"/>
<accession>A0A1X7FP26</accession>
<sequence length="49" mass="5680">MKGPDYSSETFRVLKGKETRQYDEYRKRRLVFAACDPMEADGTFMAIGI</sequence>
<reference evidence="1 2" key="1">
    <citation type="submission" date="2017-04" db="EMBL/GenBank/DDBJ databases">
        <authorList>
            <person name="Afonso C.L."/>
            <person name="Miller P.J."/>
            <person name="Scott M.A."/>
            <person name="Spackman E."/>
            <person name="Goraichik I."/>
            <person name="Dimitrov K.M."/>
            <person name="Suarez D.L."/>
            <person name="Swayne D.E."/>
        </authorList>
    </citation>
    <scope>NUCLEOTIDE SEQUENCE [LARGE SCALE GENOMIC DNA]</scope>
    <source>
        <strain evidence="1 2">A2P</strain>
    </source>
</reference>
<proteinExistence type="predicted"/>
<organism evidence="1 2">
    <name type="scientific">Azospirillum oryzae</name>
    <dbReference type="NCBI Taxonomy" id="286727"/>
    <lineage>
        <taxon>Bacteria</taxon>
        <taxon>Pseudomonadati</taxon>
        <taxon>Pseudomonadota</taxon>
        <taxon>Alphaproteobacteria</taxon>
        <taxon>Rhodospirillales</taxon>
        <taxon>Azospirillaceae</taxon>
        <taxon>Azospirillum</taxon>
    </lineage>
</organism>
<protein>
    <submittedName>
        <fullName evidence="1">Uncharacterized protein</fullName>
    </submittedName>
</protein>